<organism evidence="2 3">
    <name type="scientific">Paraurantiacibacter namhicola</name>
    <dbReference type="NCBI Taxonomy" id="645517"/>
    <lineage>
        <taxon>Bacteria</taxon>
        <taxon>Pseudomonadati</taxon>
        <taxon>Pseudomonadota</taxon>
        <taxon>Alphaproteobacteria</taxon>
        <taxon>Sphingomonadales</taxon>
        <taxon>Erythrobacteraceae</taxon>
        <taxon>Paraurantiacibacter</taxon>
    </lineage>
</organism>
<keyword evidence="1" id="KW-0472">Membrane</keyword>
<name>A0A1C7D8T6_9SPHN</name>
<evidence type="ECO:0000256" key="1">
    <source>
        <dbReference type="SAM" id="Phobius"/>
    </source>
</evidence>
<dbReference type="KEGG" id="anh:A6F65_01607"/>
<gene>
    <name evidence="2" type="ORF">A6F65_01607</name>
</gene>
<dbReference type="AlphaFoldDB" id="A0A1C7D8T6"/>
<dbReference type="RefSeq" id="WP_067787535.1">
    <property type="nucleotide sequence ID" value="NZ_CP016545.1"/>
</dbReference>
<sequence>MNDWLILAALMSVFYAAIAIARKTSGRKRIRYLFGMASLTAFLLLMWPVLTVGGKGFATQFTLWLGMTVLAGGYILFLERQADAE</sequence>
<dbReference type="EMBL" id="CP016545">
    <property type="protein sequence ID" value="ANU07906.1"/>
    <property type="molecule type" value="Genomic_DNA"/>
</dbReference>
<evidence type="ECO:0000313" key="2">
    <source>
        <dbReference type="EMBL" id="ANU07906.1"/>
    </source>
</evidence>
<proteinExistence type="predicted"/>
<keyword evidence="1" id="KW-0812">Transmembrane</keyword>
<feature type="transmembrane region" description="Helical" evidence="1">
    <location>
        <begin position="6"/>
        <end position="21"/>
    </location>
</feature>
<dbReference type="STRING" id="645517.A6F65_01607"/>
<feature type="transmembrane region" description="Helical" evidence="1">
    <location>
        <begin position="33"/>
        <end position="50"/>
    </location>
</feature>
<reference evidence="2 3" key="1">
    <citation type="submission" date="2016-07" db="EMBL/GenBank/DDBJ databases">
        <title>Complete genome sequence of Altererythrobacter namhicola JCM 16345T, containing esterase-encoding genes.</title>
        <authorList>
            <person name="Cheng H."/>
            <person name="Wu Y.-H."/>
            <person name="Jian S.-L."/>
            <person name="Huo Y.-Y."/>
            <person name="Wang C.-S."/>
            <person name="Xu X.-W."/>
        </authorList>
    </citation>
    <scope>NUCLEOTIDE SEQUENCE [LARGE SCALE GENOMIC DNA]</scope>
    <source>
        <strain evidence="2 3">JCM 16345</strain>
    </source>
</reference>
<keyword evidence="1" id="KW-1133">Transmembrane helix</keyword>
<dbReference type="Proteomes" id="UP000092698">
    <property type="component" value="Chromosome"/>
</dbReference>
<protein>
    <submittedName>
        <fullName evidence="2">Uncharacterized protein</fullName>
    </submittedName>
</protein>
<keyword evidence="3" id="KW-1185">Reference proteome</keyword>
<feature type="transmembrane region" description="Helical" evidence="1">
    <location>
        <begin position="56"/>
        <end position="77"/>
    </location>
</feature>
<accession>A0A1C7D8T6</accession>
<evidence type="ECO:0000313" key="3">
    <source>
        <dbReference type="Proteomes" id="UP000092698"/>
    </source>
</evidence>